<name>A0A5N5SWD6_9CRUS</name>
<evidence type="ECO:0008006" key="4">
    <source>
        <dbReference type="Google" id="ProtNLM"/>
    </source>
</evidence>
<dbReference type="GO" id="GO:0005856">
    <property type="term" value="C:cytoskeleton"/>
    <property type="evidence" value="ECO:0007669"/>
    <property type="project" value="InterPro"/>
</dbReference>
<evidence type="ECO:0000313" key="3">
    <source>
        <dbReference type="Proteomes" id="UP000326759"/>
    </source>
</evidence>
<dbReference type="OrthoDB" id="6357129at2759"/>
<feature type="compositionally biased region" description="Polar residues" evidence="1">
    <location>
        <begin position="1049"/>
        <end position="1073"/>
    </location>
</feature>
<feature type="compositionally biased region" description="Basic and acidic residues" evidence="1">
    <location>
        <begin position="1012"/>
        <end position="1023"/>
    </location>
</feature>
<keyword evidence="3" id="KW-1185">Reference proteome</keyword>
<dbReference type="InterPro" id="IPR035915">
    <property type="entry name" value="Plakin_repeat_sf"/>
</dbReference>
<dbReference type="Gene3D" id="3.90.1290.10">
    <property type="entry name" value="Plakin repeat"/>
    <property type="match status" value="10"/>
</dbReference>
<reference evidence="2 3" key="1">
    <citation type="journal article" date="2019" name="PLoS Biol.">
        <title>Sex chromosomes control vertical transmission of feminizing Wolbachia symbionts in an isopod.</title>
        <authorList>
            <person name="Becking T."/>
            <person name="Chebbi M.A."/>
            <person name="Giraud I."/>
            <person name="Moumen B."/>
            <person name="Laverre T."/>
            <person name="Caubet Y."/>
            <person name="Peccoud J."/>
            <person name="Gilbert C."/>
            <person name="Cordaux R."/>
        </authorList>
    </citation>
    <scope>NUCLEOTIDE SEQUENCE [LARGE SCALE GENOMIC DNA]</scope>
    <source>
        <strain evidence="2">ANa2</strain>
        <tissue evidence="2">Whole body excluding digestive tract and cuticle</tissue>
    </source>
</reference>
<proteinExistence type="predicted"/>
<feature type="region of interest" description="Disordered" evidence="1">
    <location>
        <begin position="1012"/>
        <end position="1073"/>
    </location>
</feature>
<feature type="compositionally biased region" description="Basic and acidic residues" evidence="1">
    <location>
        <begin position="2893"/>
        <end position="2903"/>
    </location>
</feature>
<feature type="region of interest" description="Disordered" evidence="1">
    <location>
        <begin position="2880"/>
        <end position="2906"/>
    </location>
</feature>
<evidence type="ECO:0000256" key="1">
    <source>
        <dbReference type="SAM" id="MobiDB-lite"/>
    </source>
</evidence>
<gene>
    <name evidence="2" type="ORF">Anas_02044</name>
</gene>
<sequence>MNPTQKETMLCNLWGEEYDLIASDSPLRKPSFSSSFPGESYFLSGVEASRPTCHSAERETVESYTNYGSKDISVSVIKKHKGITRQCSFRSRKPSRGTFLEVLPETKTSSLVKNYDWHPGPNSFRCRTPSKCSLADERDSFIEEDSLTQEVTHSCIDDVSETFRAKKSSVIKGLDEDQQVILSTRKISICYGNGKRKRSSCIIIPSTVQETSEEGSIYRLKKLSVILPTSDKVNETHLSKEDQQDIEIKNSLKMKRTKTKKSVKRRKKTLSLPRNIRTNFLNKRKLKTNKVSEMFKIKSNRFDMSDLVPINLEKTFRTELNLPFEGERSNLMPHDELDNGKILHSKAAIVVTDKTIPKTISATQMLHDPNAENGFSEDSFIVSKKLNSQFFSLHDDYVIHPSTGSRMTVGQAVAAGVLNLALESFQDPVSNSTMSFQEAVSRGFLSPELVELLSNPCGVIDLDSGRELTLSEAVKLGLYDPEKGAFIDPSSGKLVTPHDAAKIGLILKEKVSLANRLSISPKSISLYDAVKTGLVDVKTGFVSSNDLNKFIPLKEALELGIISTSDYSSNSQILGLAETISQGLINPFTSQLIDKHSDSLYSIEEAITKNIISGNVCEIFSEAGNKVTVNDALKLGILNSRKGSFYDVANNQYLSLVEAHEKQLICRPYSLKDCCDQNLLNENGTIRNPVTNKNATLLEAVGEGILDLNIKSIKNTRLKCFHNLAEAFMHSVILVEGKYCDTITGEVMSLVQAVHKGFITSVSTKSIFDIEAIKNPETGHYITFNESVAENIISLESGKYQTSKGEKLTLEEAVARQFIQPQIYTALMMKVGMFDKQENEMTVFDAVINNNLDPKRAFIADPFSSNFIPLSEAVTRALISPHGAATVAGLMNITLSTSTITKTIRRLDTAMDDQTNVVKDNLLIERESENVKDFLTGVKNVIVLEKELETKPTYLNKEELPQKRIHSPLNEESRSKIIKSDYTDILEISDNESLLKRPESIFDEDNAFDIDNKGSPDIRDESSICHIPSSMKSSGIDAEASFKTDEDQTPVSPDTKSLPKKTSSEISSMVHSTDSAMDTDMTLSGVSSSGIVEPLSVSTKIYEIPEDGWYLKEAINGNLFDAVAGLFVVPGTDRLVGFQECIKLGIINPNSADVIDFNSGKITSITKALNKNLLDPFGKYPLFENSEERMTMREAVDKGYIIMKDRPCKLEDEPKLRKDSAKSLYVTSVEGHPEQLQVQVAGEEEDQVFYVPTCQNVQSHSEILNKNIVHKDIEREYIQDDESLLSIISAIEKGKIERDVIMVKDPETDSMLNVCEAIEKGIIDHSTGEYKDQHGKKISLSKAAKIGAIGMAAVIGAPIVASIVAAQAVKKGIKSIKKNDPKTGTEITIEESVSYETPSLDSQRLKMAERKEIYVIDPISKLKLPLDKALDKNLISKESDTEALQSIWQPVTHFESEDQIEINVDDSDYSQESSLHIKTSISAVTEYNIDTYEDFSPEEQFDKDKNSENVLQEMKILKVTRKELTPNEALGYNVIDKETFSILENISRIEDVRLGKVDLQKFFDLGYVQPDFGKICDIVSGYEYNLREAWKLNMINRSNNILVPCGRCLTIPEIYTQGLIVNGKEDSKFLVLHPECGQTLQLKEAILSEIIDPQSCINFPEIGTISLMEAINKKLIDTERGTVTLHKSVISINEALSKGHFVQPPSPRIPWLPPLAISFCQLLKMQLINLKECEMTHPLTREVLSVSKAIEDQLIFSEEAPISSNSVHVVEAIKDNLINDKELTYYDRNSGDIYSVQTAITLGLLQIKPFGKFIQKTEGMLDIPGSHSMEEDELGISEIHDEEVDKLGETTYETPIVDDMVLPEYIQDPRLVPEHLKHPDLIIQKSLIEKHPISPIEEELESPTLTQVENIMESMSTDQKVRDHIFEKDKLQLLADQKTESYKVPCKNESEPNDEVEDRTYTDPKTLVKKPLAEAITSEIILPPEPETKFDPKSGHLNVVEAFDTLFDEDSGKFKDPSSDKLLTFEEALDASLIDNESLIYDSQSNEAVSVKEAIDKGIIDVKSGEIVKKEDGSKIKVKEAIKFGLLAVVGAPVLAGMAVKNLISEQKAKGYKPLLHFEEEQASLAATDTLSSPLGDKYIPKALTEEQSSSVDILNVGVLDEIDMQTNKTKVEKFDTDLYPQREESDIVSQIKKNGNEFSGLIDYKKDCPDKIAPDVREFESESVSSTEYVGDNITKGVDTNSAEIIEEEAVSAPLESNLKSIEEATCPDESVLSIEVKSKGIISDSELLASSKVSPDKFEGIPSSLSEVNKAKEKINFRTAIEEGLIDFADGLYTDPKTQVKLPIAEAIQSGVILPTETEEKVDPELGPLNIVEAFNTLFDEDSGKFKEPSSGRLCTFEEALDVSLIDGDSMIYDSQSNEAVSAREAIVNGLIDPKSGEIVKKEDGSKIKVKDAVKLGLLAVVGAPVLAGMAVKKLIEERKTKENKPISQFEERMLPTITDIPSSSLEDLHVPEQHSEEPNKTIDVLNNKVLDEIEIQTNDRPNIEQKREFDADVYPQIDTDTIPKINEKESNKDNYIIEEKVTYFPKIPEDIMPAKREKDLIPIKEGSPDEIVPNVTELESKSASAECIGHLDSNSVEVIVEEAVSAPLESNLKSIEEATCPDESVLSIEVKSKGIISDSELLASSKVSPDKFEGIPSSLSEVNKAKEKINFRTAIEEGLIDFADGLYTDPKTQVKLPIAEAIQSGVILPTETEEKVDPELGPLNIVEAFNTLFDEDSGKFKEPSSGRLCTFEEALDVSLIDGDSMIYDSQSNEAVSAREAIVNGLIDPKSGEIVKKEDGSKIKVKDAVKLGLLAVVGAPVLAGMTIKNMISSVAKQSKEKSSSGNYTPQFEKEKSKDILSRDSNLPGHVGSSDGCVLGIKPLNLYDAIVSGAYNCKTGMFCFPQVDSSISIKEAVDCGLLDPDKSIVKVSDQFVFYNLLEAIEKGLIDNNGMYIYPTRDVIDLKIAVDRHLILPAERPLSLEKALALNLFDDKKGLFLDPLVGDKLNIMDAIEYGFIEAKTTALRNPVDESLKSLVTALNECDIDMKTALVTDPKTKQKLSLAVAFQNKILVTVDYPITFKEAVARGSLDLDAGVYTDPKNCVKYSLEDAIKNEILDPTSAVVKDPVTKKYMTLKEAIMKGLIDVKKKAIFDSSVGKLKSLCILFEENIAIFLREPMTFDCAVESHALNTLTAKFTDPISGEELPFSSACLLGLIDPDSAYVKDTSKKELLNLTQALERGIISNEKGHIIDTEESKLYNISKAIENSIIMTPKVKFSLFDILSYNLYDTNSQTIQNPYSQNKITFIEALDQGVVDDESAAVKCPSTGQVNDLRTSISLNILDPVTGVLSKDDATKFPLPEAKKYGYILPTHLRVR</sequence>
<evidence type="ECO:0000313" key="2">
    <source>
        <dbReference type="EMBL" id="KAB7498536.1"/>
    </source>
</evidence>
<accession>A0A5N5SWD6</accession>
<organism evidence="2 3">
    <name type="scientific">Armadillidium nasatum</name>
    <dbReference type="NCBI Taxonomy" id="96803"/>
    <lineage>
        <taxon>Eukaryota</taxon>
        <taxon>Metazoa</taxon>
        <taxon>Ecdysozoa</taxon>
        <taxon>Arthropoda</taxon>
        <taxon>Crustacea</taxon>
        <taxon>Multicrustacea</taxon>
        <taxon>Malacostraca</taxon>
        <taxon>Eumalacostraca</taxon>
        <taxon>Peracarida</taxon>
        <taxon>Isopoda</taxon>
        <taxon>Oniscidea</taxon>
        <taxon>Crinocheta</taxon>
        <taxon>Armadillidiidae</taxon>
        <taxon>Armadillidium</taxon>
    </lineage>
</organism>
<dbReference type="SMART" id="SM00250">
    <property type="entry name" value="PLEC"/>
    <property type="match status" value="24"/>
</dbReference>
<protein>
    <recommendedName>
        <fullName evidence="4">Dystonin</fullName>
    </recommendedName>
</protein>
<dbReference type="SUPFAM" id="SSF75399">
    <property type="entry name" value="Plakin repeat"/>
    <property type="match status" value="15"/>
</dbReference>
<comment type="caution">
    <text evidence="2">The sequence shown here is derived from an EMBL/GenBank/DDBJ whole genome shotgun (WGS) entry which is preliminary data.</text>
</comment>
<dbReference type="InterPro" id="IPR001101">
    <property type="entry name" value="Plectin_repeat"/>
</dbReference>
<dbReference type="EMBL" id="SEYY01019191">
    <property type="protein sequence ID" value="KAB7498536.1"/>
    <property type="molecule type" value="Genomic_DNA"/>
</dbReference>
<dbReference type="Proteomes" id="UP000326759">
    <property type="component" value="Unassembled WGS sequence"/>
</dbReference>